<evidence type="ECO:0000313" key="8">
    <source>
        <dbReference type="EMBL" id="SCY61096.1"/>
    </source>
</evidence>
<evidence type="ECO:0000256" key="4">
    <source>
        <dbReference type="ARBA" id="ARBA00022801"/>
    </source>
</evidence>
<dbReference type="InterPro" id="IPR011650">
    <property type="entry name" value="Peptidase_M20_dimer"/>
</dbReference>
<reference evidence="7" key="2">
    <citation type="submission" date="2014-09" db="EMBL/GenBank/DDBJ databases">
        <authorList>
            <person name="GOMEZ-VALERO Laura"/>
        </authorList>
    </citation>
    <scope>NUCLEOTIDE SEQUENCE</scope>
    <source>
        <strain evidence="7">ATCC33218</strain>
    </source>
</reference>
<keyword evidence="3" id="KW-0479">Metal-binding</keyword>
<keyword evidence="10" id="KW-1185">Reference proteome</keyword>
<dbReference type="EC" id="3.4.17.-" evidence="7"/>
<evidence type="ECO:0000313" key="7">
    <source>
        <dbReference type="EMBL" id="CEG59992.1"/>
    </source>
</evidence>
<sequence>MMWVLSVGVLVIVGLGVIVLRALLSKPSAPPVREQVKLEIEEDSAISRLSQVIQFETISEQPLVNANPEAFKALHDYLFTTYAELFKRVEIQRFGEFALLLKWQGNDSSLEPMLLIAHQDVVPVPPTEYDQWSFPPFSGQVKEGYICGRGALDMKTSLVAILEAVSRLMQENFQLQRTIYIYLGDDEEVGGPTAKKAAEWLKAEEGKLCYIIDEGGAILEKMLPELKSPLCLIGIGQKGQLNIELSVGGESGHSAKPPQKTPIDILGGAIARIKAHDMPVHADSLVFPLFQKMAPYLPFSKRLIMANLWLFKPLLTAKLIENPLMNAMMRTTAAPTLFNAGVKQNILPELARATINYRLYPGDTKDEVVKHLQKVLKDLPVEIKVLDTFNGPVLADTNAYGFHVISNSAQQIDQDSVLVAPVLTIGGTDGRHFAALTDNAYQFLFIRGTMDDFKGYHGINERISIANYLNSIRFYVQLIKNSQSQQEQ</sequence>
<dbReference type="HOGENOM" id="CLU_021802_11_1_6"/>
<dbReference type="SUPFAM" id="SSF55031">
    <property type="entry name" value="Bacterial exopeptidase dimerisation domain"/>
    <property type="match status" value="1"/>
</dbReference>
<keyword evidence="4 7" id="KW-0378">Hydrolase</keyword>
<dbReference type="InterPro" id="IPR047177">
    <property type="entry name" value="Pept_M20A"/>
</dbReference>
<reference evidence="9" key="1">
    <citation type="submission" date="2014-09" db="EMBL/GenBank/DDBJ databases">
        <authorList>
            <person name="Gomez-Valero L."/>
        </authorList>
    </citation>
    <scope>NUCLEOTIDE SEQUENCE [LARGE SCALE GENOMIC DNA]</scope>
    <source>
        <strain evidence="9">ATCC33218</strain>
    </source>
</reference>
<dbReference type="Gene3D" id="3.30.70.360">
    <property type="match status" value="1"/>
</dbReference>
<dbReference type="RefSeq" id="WP_082050696.1">
    <property type="nucleotide sequence ID" value="NZ_CP020614.1"/>
</dbReference>
<feature type="domain" description="Peptidase M20 dimerisation" evidence="6">
    <location>
        <begin position="235"/>
        <end position="381"/>
    </location>
</feature>
<dbReference type="EMBL" id="LN614830">
    <property type="protein sequence ID" value="CEG59992.1"/>
    <property type="molecule type" value="Genomic_DNA"/>
</dbReference>
<dbReference type="PATRIC" id="fig|451.8.peg.2320"/>
<dbReference type="Pfam" id="PF07687">
    <property type="entry name" value="M20_dimer"/>
    <property type="match status" value="1"/>
</dbReference>
<keyword evidence="2" id="KW-0645">Protease</keyword>
<accession>A0A098GDE3</accession>
<evidence type="ECO:0000256" key="3">
    <source>
        <dbReference type="ARBA" id="ARBA00022723"/>
    </source>
</evidence>
<dbReference type="Gene3D" id="3.40.630.10">
    <property type="entry name" value="Zn peptidases"/>
    <property type="match status" value="1"/>
</dbReference>
<evidence type="ECO:0000259" key="6">
    <source>
        <dbReference type="Pfam" id="PF07687"/>
    </source>
</evidence>
<keyword evidence="7" id="KW-0121">Carboxypeptidase</keyword>
<dbReference type="GO" id="GO:0006508">
    <property type="term" value="P:proteolysis"/>
    <property type="evidence" value="ECO:0007669"/>
    <property type="project" value="UniProtKB-KW"/>
</dbReference>
<dbReference type="EMBL" id="FMVN01000011">
    <property type="protein sequence ID" value="SCY61096.1"/>
    <property type="molecule type" value="Genomic_DNA"/>
</dbReference>
<evidence type="ECO:0000256" key="5">
    <source>
        <dbReference type="ARBA" id="ARBA00022833"/>
    </source>
</evidence>
<comment type="similarity">
    <text evidence="1">Belongs to the peptidase M20A family.</text>
</comment>
<dbReference type="Proteomes" id="UP000182998">
    <property type="component" value="Unassembled WGS sequence"/>
</dbReference>
<evidence type="ECO:0000313" key="10">
    <source>
        <dbReference type="Proteomes" id="UP000182998"/>
    </source>
</evidence>
<dbReference type="InterPro" id="IPR002933">
    <property type="entry name" value="Peptidase_M20"/>
</dbReference>
<evidence type="ECO:0000313" key="9">
    <source>
        <dbReference type="Proteomes" id="UP000032414"/>
    </source>
</evidence>
<dbReference type="PANTHER" id="PTHR45962:SF1">
    <property type="entry name" value="N-FATTY-ACYL-AMINO ACID SYNTHASE_HYDROLASE PM20D1"/>
    <property type="match status" value="1"/>
</dbReference>
<dbReference type="KEGG" id="tmc:LMI_0667"/>
<organism evidence="7 9">
    <name type="scientific">Legionella micdadei</name>
    <name type="common">Tatlockia micdadei</name>
    <dbReference type="NCBI Taxonomy" id="451"/>
    <lineage>
        <taxon>Bacteria</taxon>
        <taxon>Pseudomonadati</taxon>
        <taxon>Pseudomonadota</taxon>
        <taxon>Gammaproteobacteria</taxon>
        <taxon>Legionellales</taxon>
        <taxon>Legionellaceae</taxon>
        <taxon>Legionella</taxon>
    </lineage>
</organism>
<dbReference type="Gene3D" id="1.10.150.900">
    <property type="match status" value="1"/>
</dbReference>
<reference evidence="8 10" key="3">
    <citation type="submission" date="2016-10" db="EMBL/GenBank/DDBJ databases">
        <authorList>
            <person name="Varghese N."/>
            <person name="Submissions S."/>
        </authorList>
    </citation>
    <scope>NUCLEOTIDE SEQUENCE [LARGE SCALE GENOMIC DNA]</scope>
    <source>
        <strain evidence="8 10">ATCC 33218</strain>
    </source>
</reference>
<gene>
    <name evidence="7" type="ORF">LMI_0667</name>
    <name evidence="8" type="ORF">SAMN02982997_02231</name>
</gene>
<dbReference type="AlphaFoldDB" id="A0A098GDE3"/>
<dbReference type="OrthoDB" id="3665926at2"/>
<dbReference type="Pfam" id="PF01546">
    <property type="entry name" value="Peptidase_M20"/>
    <property type="match status" value="1"/>
</dbReference>
<proteinExistence type="inferred from homology"/>
<dbReference type="Proteomes" id="UP000032414">
    <property type="component" value="Chromosome I"/>
</dbReference>
<dbReference type="SUPFAM" id="SSF53187">
    <property type="entry name" value="Zn-dependent exopeptidases"/>
    <property type="match status" value="1"/>
</dbReference>
<name>A0A098GDE3_LEGMI</name>
<keyword evidence="5" id="KW-0862">Zinc</keyword>
<dbReference type="InterPro" id="IPR036264">
    <property type="entry name" value="Bact_exopeptidase_dim_dom"/>
</dbReference>
<dbReference type="GO" id="GO:0046872">
    <property type="term" value="F:metal ion binding"/>
    <property type="evidence" value="ECO:0007669"/>
    <property type="project" value="UniProtKB-KW"/>
</dbReference>
<dbReference type="PANTHER" id="PTHR45962">
    <property type="entry name" value="N-FATTY-ACYL-AMINO ACID SYNTHASE/HYDROLASE PM20D1"/>
    <property type="match status" value="1"/>
</dbReference>
<evidence type="ECO:0000256" key="2">
    <source>
        <dbReference type="ARBA" id="ARBA00022670"/>
    </source>
</evidence>
<evidence type="ECO:0000256" key="1">
    <source>
        <dbReference type="ARBA" id="ARBA00006247"/>
    </source>
</evidence>
<dbReference type="STRING" id="451.B6N58_12050"/>
<protein>
    <submittedName>
        <fullName evidence="8">Carboxypeptidase PM20D1</fullName>
    </submittedName>
    <submittedName>
        <fullName evidence="7">Gly-Xaa carboxypeptidase</fullName>
        <ecNumber evidence="7">3.4.17.-</ecNumber>
    </submittedName>
</protein>
<dbReference type="GO" id="GO:0004180">
    <property type="term" value="F:carboxypeptidase activity"/>
    <property type="evidence" value="ECO:0007669"/>
    <property type="project" value="UniProtKB-KW"/>
</dbReference>